<dbReference type="SUPFAM" id="SSF63411">
    <property type="entry name" value="LuxS/MPP-like metallohydrolase"/>
    <property type="match status" value="2"/>
</dbReference>
<organism evidence="6 7">
    <name type="scientific">Chlorobium limicola</name>
    <dbReference type="NCBI Taxonomy" id="1092"/>
    <lineage>
        <taxon>Bacteria</taxon>
        <taxon>Pseudomonadati</taxon>
        <taxon>Chlorobiota</taxon>
        <taxon>Chlorobiia</taxon>
        <taxon>Chlorobiales</taxon>
        <taxon>Chlorobiaceae</taxon>
        <taxon>Chlorobium/Pelodictyon group</taxon>
        <taxon>Chlorobium</taxon>
    </lineage>
</organism>
<evidence type="ECO:0000313" key="6">
    <source>
        <dbReference type="EMBL" id="KUL28118.1"/>
    </source>
</evidence>
<gene>
    <name evidence="6" type="ORF">ASB62_05860</name>
</gene>
<comment type="cofactor">
    <cofactor evidence="1">
        <name>Zn(2+)</name>
        <dbReference type="ChEBI" id="CHEBI:29105"/>
    </cofactor>
</comment>
<dbReference type="Proteomes" id="UP000053937">
    <property type="component" value="Unassembled WGS sequence"/>
</dbReference>
<dbReference type="PANTHER" id="PTHR11851:SF49">
    <property type="entry name" value="MITOCHONDRIAL-PROCESSING PEPTIDASE SUBUNIT ALPHA"/>
    <property type="match status" value="1"/>
</dbReference>
<dbReference type="Pfam" id="PF05193">
    <property type="entry name" value="Peptidase_M16_C"/>
    <property type="match status" value="1"/>
</dbReference>
<dbReference type="InterPro" id="IPR001431">
    <property type="entry name" value="Pept_M16_Zn_BS"/>
</dbReference>
<dbReference type="PANTHER" id="PTHR11851">
    <property type="entry name" value="METALLOPROTEASE"/>
    <property type="match status" value="1"/>
</dbReference>
<dbReference type="AlphaFoldDB" id="A0A101JJN1"/>
<comment type="similarity">
    <text evidence="2 3">Belongs to the peptidase M16 family.</text>
</comment>
<evidence type="ECO:0000256" key="1">
    <source>
        <dbReference type="ARBA" id="ARBA00001947"/>
    </source>
</evidence>
<dbReference type="InterPro" id="IPR011249">
    <property type="entry name" value="Metalloenz_LuxS/M16"/>
</dbReference>
<dbReference type="OrthoDB" id="9811314at2"/>
<dbReference type="GO" id="GO:0006508">
    <property type="term" value="P:proteolysis"/>
    <property type="evidence" value="ECO:0007669"/>
    <property type="project" value="InterPro"/>
</dbReference>
<accession>A0A101JJN1</accession>
<dbReference type="InterPro" id="IPR007863">
    <property type="entry name" value="Peptidase_M16_C"/>
</dbReference>
<dbReference type="FunFam" id="3.30.830.10:FF:000008">
    <property type="entry name" value="Mitochondrial-processing peptidase subunit beta"/>
    <property type="match status" value="1"/>
</dbReference>
<evidence type="ECO:0000259" key="5">
    <source>
        <dbReference type="Pfam" id="PF05193"/>
    </source>
</evidence>
<dbReference type="InterPro" id="IPR050361">
    <property type="entry name" value="MPP/UQCRC_Complex"/>
</dbReference>
<proteinExistence type="inferred from homology"/>
<dbReference type="Pfam" id="PF00675">
    <property type="entry name" value="Peptidase_M16"/>
    <property type="match status" value="1"/>
</dbReference>
<dbReference type="PROSITE" id="PS00143">
    <property type="entry name" value="INSULINASE"/>
    <property type="match status" value="1"/>
</dbReference>
<name>A0A101JJN1_CHLLI</name>
<dbReference type="GO" id="GO:0046872">
    <property type="term" value="F:metal ion binding"/>
    <property type="evidence" value="ECO:0007669"/>
    <property type="project" value="InterPro"/>
</dbReference>
<evidence type="ECO:0000313" key="7">
    <source>
        <dbReference type="Proteomes" id="UP000053937"/>
    </source>
</evidence>
<evidence type="ECO:0000256" key="3">
    <source>
        <dbReference type="RuleBase" id="RU004447"/>
    </source>
</evidence>
<evidence type="ECO:0000256" key="2">
    <source>
        <dbReference type="ARBA" id="ARBA00007261"/>
    </source>
</evidence>
<comment type="caution">
    <text evidence="6">The sequence shown here is derived from an EMBL/GenBank/DDBJ whole genome shotgun (WGS) entry which is preliminary data.</text>
</comment>
<sequence>MEGIQSSSLKNGLRVVTDHVPWVQSVTLGIHIDVGSRDDPDKKSGLAHFLEHAVFKGTKKRDYIEIACGIERNGGYLDAYTTKEQTCIYLRCLDRFTEPALDLLADLVCNPVFPEEEIEKEKEVVLEEISSINDTPEEVVFEDFDRYLFRRHPLGRPILGTEKSVSSLAGSDLTNFMADFYRPENMFLTATGNIRHAELVKLAERCFSTLSQSIVPAPERKPFLPGQYKAFTRTVKKRAHQAQIVLGSAVARHDASFYSLMVLNTLLGSGMSSILNLELREKLALVYSTYSSIAFYDDLTVMNIYAGTDSNKITQTLDVLASVVKSPELMTPAEEELRSAKSKLLGSFLMGTEKMTRRMSHLATDLSYFGKYIPLEEKTAAIESVTITDITTAARMLLEEVPLSTLVFKPMR</sequence>
<dbReference type="Gene3D" id="3.30.830.10">
    <property type="entry name" value="Metalloenzyme, LuxS/M16 peptidase-like"/>
    <property type="match status" value="2"/>
</dbReference>
<feature type="domain" description="Peptidase M16 C-terminal" evidence="5">
    <location>
        <begin position="172"/>
        <end position="344"/>
    </location>
</feature>
<feature type="domain" description="Peptidase M16 N-terminal" evidence="4">
    <location>
        <begin position="14"/>
        <end position="161"/>
    </location>
</feature>
<dbReference type="EMBL" id="LMBR01000138">
    <property type="protein sequence ID" value="KUL28118.1"/>
    <property type="molecule type" value="Genomic_DNA"/>
</dbReference>
<keyword evidence="7" id="KW-1185">Reference proteome</keyword>
<protein>
    <submittedName>
        <fullName evidence="6">Peptidase M16</fullName>
    </submittedName>
</protein>
<reference evidence="6 7" key="1">
    <citation type="submission" date="2015-10" db="EMBL/GenBank/DDBJ databases">
        <title>Draft Genome Sequence of Chlorobium limicola strain Frasassi Growing under Artificial Lighting in the Frasassi Cave System.</title>
        <authorList>
            <person name="Mansor M."/>
            <person name="Macalady J."/>
        </authorList>
    </citation>
    <scope>NUCLEOTIDE SEQUENCE [LARGE SCALE GENOMIC DNA]</scope>
    <source>
        <strain evidence="6 7">Frasassi</strain>
    </source>
</reference>
<dbReference type="InterPro" id="IPR011765">
    <property type="entry name" value="Pept_M16_N"/>
</dbReference>
<dbReference type="GO" id="GO:0004222">
    <property type="term" value="F:metalloendopeptidase activity"/>
    <property type="evidence" value="ECO:0007669"/>
    <property type="project" value="InterPro"/>
</dbReference>
<evidence type="ECO:0000259" key="4">
    <source>
        <dbReference type="Pfam" id="PF00675"/>
    </source>
</evidence>
<dbReference type="RefSeq" id="WP_059139033.1">
    <property type="nucleotide sequence ID" value="NZ_LMBR01000138.1"/>
</dbReference>